<dbReference type="OrthoDB" id="5022336at2759"/>
<gene>
    <name evidence="1" type="ORF">BDV95DRAFT_448536</name>
</gene>
<comment type="caution">
    <text evidence="1">The sequence shown here is derived from an EMBL/GenBank/DDBJ whole genome shotgun (WGS) entry which is preliminary data.</text>
</comment>
<proteinExistence type="predicted"/>
<accession>A0A7C8I4K0</accession>
<protein>
    <submittedName>
        <fullName evidence="1">Uncharacterized protein</fullName>
    </submittedName>
</protein>
<name>A0A7C8I4K0_9PLEO</name>
<sequence>SLSSIQLLESLAGYLRWEREISDYFRIAGYGSLLGRLKEEPTDEVRKEAWLERQDRAVAIVQSRCSLNAREEIKTFSRLNEVLAKLKQLDLNFSTFTRAFCKTVLDFAKRLRHARNEIHELDITCRISELYLVNCFFTSLGLEFATFLFAFY</sequence>
<feature type="non-terminal residue" evidence="1">
    <location>
        <position position="1"/>
    </location>
</feature>
<evidence type="ECO:0000313" key="1">
    <source>
        <dbReference type="EMBL" id="KAF2868052.1"/>
    </source>
</evidence>
<reference evidence="1 2" key="1">
    <citation type="submission" date="2020-01" db="EMBL/GenBank/DDBJ databases">
        <authorList>
            <consortium name="DOE Joint Genome Institute"/>
            <person name="Haridas S."/>
            <person name="Albert R."/>
            <person name="Binder M."/>
            <person name="Bloem J."/>
            <person name="Labutti K."/>
            <person name="Salamov A."/>
            <person name="Andreopoulos B."/>
            <person name="Baker S.E."/>
            <person name="Barry K."/>
            <person name="Bills G."/>
            <person name="Bluhm B.H."/>
            <person name="Cannon C."/>
            <person name="Castanera R."/>
            <person name="Culley D.E."/>
            <person name="Daum C."/>
            <person name="Ezra D."/>
            <person name="Gonzalez J.B."/>
            <person name="Henrissat B."/>
            <person name="Kuo A."/>
            <person name="Liang C."/>
            <person name="Lipzen A."/>
            <person name="Lutzoni F."/>
            <person name="Magnuson J."/>
            <person name="Mondo S."/>
            <person name="Nolan M."/>
            <person name="Ohm R."/>
            <person name="Pangilinan J."/>
            <person name="Park H.-J.H."/>
            <person name="Ramirez L."/>
            <person name="Alfaro M."/>
            <person name="Sun H."/>
            <person name="Tritt A."/>
            <person name="Yoshinaga Y."/>
            <person name="Zwiers L.-H.L."/>
            <person name="Turgeon B.G."/>
            <person name="Goodwin S.B."/>
            <person name="Spatafora J.W."/>
            <person name="Crous P.W."/>
            <person name="Grigoriev I.V."/>
        </authorList>
    </citation>
    <scope>NUCLEOTIDE SEQUENCE [LARGE SCALE GENOMIC DNA]</scope>
    <source>
        <strain evidence="1 2">CBS 611.86</strain>
    </source>
</reference>
<dbReference type="EMBL" id="JAADJZ010000021">
    <property type="protein sequence ID" value="KAF2868052.1"/>
    <property type="molecule type" value="Genomic_DNA"/>
</dbReference>
<dbReference type="Proteomes" id="UP000481861">
    <property type="component" value="Unassembled WGS sequence"/>
</dbReference>
<dbReference type="AlphaFoldDB" id="A0A7C8I4K0"/>
<keyword evidence="2" id="KW-1185">Reference proteome</keyword>
<feature type="non-terminal residue" evidence="1">
    <location>
        <position position="152"/>
    </location>
</feature>
<evidence type="ECO:0000313" key="2">
    <source>
        <dbReference type="Proteomes" id="UP000481861"/>
    </source>
</evidence>
<organism evidence="1 2">
    <name type="scientific">Massariosphaeria phaeospora</name>
    <dbReference type="NCBI Taxonomy" id="100035"/>
    <lineage>
        <taxon>Eukaryota</taxon>
        <taxon>Fungi</taxon>
        <taxon>Dikarya</taxon>
        <taxon>Ascomycota</taxon>
        <taxon>Pezizomycotina</taxon>
        <taxon>Dothideomycetes</taxon>
        <taxon>Pleosporomycetidae</taxon>
        <taxon>Pleosporales</taxon>
        <taxon>Pleosporales incertae sedis</taxon>
        <taxon>Massariosphaeria</taxon>
    </lineage>
</organism>